<organism evidence="5 6">
    <name type="scientific">Equus przewalskii</name>
    <name type="common">Przewalski's horse</name>
    <name type="synonym">Equus caballus przewalskii</name>
    <dbReference type="NCBI Taxonomy" id="9798"/>
    <lineage>
        <taxon>Eukaryota</taxon>
        <taxon>Metazoa</taxon>
        <taxon>Chordata</taxon>
        <taxon>Craniata</taxon>
        <taxon>Vertebrata</taxon>
        <taxon>Euteleostomi</taxon>
        <taxon>Mammalia</taxon>
        <taxon>Eutheria</taxon>
        <taxon>Laurasiatheria</taxon>
        <taxon>Perissodactyla</taxon>
        <taxon>Equidae</taxon>
        <taxon>Equus</taxon>
    </lineage>
</organism>
<feature type="transmembrane region" description="Helical" evidence="1">
    <location>
        <begin position="69"/>
        <end position="90"/>
    </location>
</feature>
<dbReference type="InterPro" id="IPR053912">
    <property type="entry name" value="PGAP2IP_TM_1nd"/>
</dbReference>
<keyword evidence="1" id="KW-0812">Transmembrane</keyword>
<dbReference type="Pfam" id="PF23226">
    <property type="entry name" value="Exo_endo_phos_PGAP2IP"/>
    <property type="match status" value="1"/>
</dbReference>
<evidence type="ECO:0000256" key="1">
    <source>
        <dbReference type="SAM" id="Phobius"/>
    </source>
</evidence>
<reference evidence="6" key="1">
    <citation type="submission" date="2025-08" db="UniProtKB">
        <authorList>
            <consortium name="RefSeq"/>
        </authorList>
    </citation>
    <scope>IDENTIFICATION</scope>
    <source>
        <tissue evidence="6">Blood</tissue>
    </source>
</reference>
<dbReference type="Proteomes" id="UP001652662">
    <property type="component" value="Chromosome 3"/>
</dbReference>
<dbReference type="PANTHER" id="PTHR14859">
    <property type="entry name" value="CALCOFLUOR WHITE HYPERSENSITIVE PROTEIN PRECURSOR"/>
    <property type="match status" value="1"/>
</dbReference>
<feature type="domain" description="PGAP2IP first transmembrane" evidence="3">
    <location>
        <begin position="2"/>
        <end position="125"/>
    </location>
</feature>
<dbReference type="RefSeq" id="XP_070471086.1">
    <property type="nucleotide sequence ID" value="XM_070614985.1"/>
</dbReference>
<dbReference type="SUPFAM" id="SSF56219">
    <property type="entry name" value="DNase I-like"/>
    <property type="match status" value="1"/>
</dbReference>
<protein>
    <submittedName>
        <fullName evidence="6">PGAP2-interacting protein isoform X7</fullName>
    </submittedName>
</protein>
<dbReference type="PANTHER" id="PTHR14859:SF1">
    <property type="entry name" value="PGAP2-INTERACTING PROTEIN"/>
    <property type="match status" value="1"/>
</dbReference>
<evidence type="ECO:0000313" key="6">
    <source>
        <dbReference type="RefSeq" id="XP_070471086.1"/>
    </source>
</evidence>
<dbReference type="InterPro" id="IPR057315">
    <property type="entry name" value="Exo_endo_phos_PGAP2IP_C"/>
</dbReference>
<dbReference type="GeneID" id="103542784"/>
<dbReference type="InterPro" id="IPR036691">
    <property type="entry name" value="Endo/exonu/phosph_ase_sf"/>
</dbReference>
<feature type="transmembrane region" description="Helical" evidence="1">
    <location>
        <begin position="238"/>
        <end position="256"/>
    </location>
</feature>
<evidence type="ECO:0000259" key="3">
    <source>
        <dbReference type="Pfam" id="PF23022"/>
    </source>
</evidence>
<sequence length="589" mass="65737">MGPVIFYFPLQTLELTGLEGFGIAFLSPIFLTISPFWKLVNKKWMLTLLRMITVGSIASFQAPNAKLRIVVLALGVSSSLIVQSVTWWTGSGLQRYLRIWGFILGQILLLVLRIWYTSLNPIWSYQVSNRVILTLSTIATLDRIFTDGDCSKPEGKKTGEAAKGMASRPNWLLAGAAFGTLIFLTHWVFGEVSLVSRWAVSGHPHPGPDPNPFGGVILLCLASGLMLSACSRFPGTGVIWWVTGTVMLIIGLNMLFGPKKSLDFLLQAKNSPKALFRKSEKCMKLFLWLLVGVGLLGLGVRHKTYGRKLGKGAPATEISAAIWAFRFGYDNEGWSSLERSAQLLSQTGADFITVLESDASKPFIGNNDLTMWLGEKLGFYTDFGPSTRDHTWGIMALSRYPIVKSEHHLLPSPEGEIAPAITLTVNISDRLVDFVVTHFGNHEDDLDRKLQAIAVSKLLKSSSNRVIFLGYVTSAPGSRDYLQLVEHGNVKDIDSTDQDRWCEYIMYRGLIRLGYARISHAGLSDSEIQMAKFSIPDDPVDYRDNQKVVTDPREVPEKIHFNPRFGSYKEGHNFENNHHFHMSTPKYFL</sequence>
<feature type="transmembrane region" description="Helical" evidence="1">
    <location>
        <begin position="171"/>
        <end position="189"/>
    </location>
</feature>
<feature type="domain" description="PGAP2IP second transmembrane" evidence="2">
    <location>
        <begin position="168"/>
        <end position="249"/>
    </location>
</feature>
<evidence type="ECO:0000259" key="2">
    <source>
        <dbReference type="Pfam" id="PF23021"/>
    </source>
</evidence>
<feature type="transmembrane region" description="Helical" evidence="1">
    <location>
        <begin position="285"/>
        <end position="301"/>
    </location>
</feature>
<accession>A0ABM4P1M6</accession>
<feature type="transmembrane region" description="Helical" evidence="1">
    <location>
        <begin position="20"/>
        <end position="40"/>
    </location>
</feature>
<dbReference type="InterPro" id="IPR053911">
    <property type="entry name" value="PGAP2IP_TM_2nd"/>
</dbReference>
<keyword evidence="1" id="KW-0472">Membrane</keyword>
<gene>
    <name evidence="6" type="primary">CWH43</name>
</gene>
<proteinExistence type="predicted"/>
<keyword evidence="5" id="KW-1185">Reference proteome</keyword>
<feature type="transmembrane region" description="Helical" evidence="1">
    <location>
        <begin position="96"/>
        <end position="116"/>
    </location>
</feature>
<feature type="transmembrane region" description="Helical" evidence="1">
    <location>
        <begin position="213"/>
        <end position="231"/>
    </location>
</feature>
<keyword evidence="1" id="KW-1133">Transmembrane helix</keyword>
<dbReference type="Gene3D" id="3.60.10.10">
    <property type="entry name" value="Endonuclease/exonuclease/phosphatase"/>
    <property type="match status" value="1"/>
</dbReference>
<evidence type="ECO:0000313" key="5">
    <source>
        <dbReference type="Proteomes" id="UP001652662"/>
    </source>
</evidence>
<dbReference type="Pfam" id="PF23021">
    <property type="entry name" value="6TM_2nd_PGAP2IP"/>
    <property type="match status" value="1"/>
</dbReference>
<feature type="domain" description="PGAP2IP C-terminal nuclease-like" evidence="4">
    <location>
        <begin position="317"/>
        <end position="545"/>
    </location>
</feature>
<evidence type="ECO:0000259" key="4">
    <source>
        <dbReference type="Pfam" id="PF23226"/>
    </source>
</evidence>
<name>A0ABM4P1M6_EQUPR</name>
<dbReference type="InterPro" id="IPR051916">
    <property type="entry name" value="GPI-anchor_lipid_remodeler"/>
</dbReference>
<dbReference type="Pfam" id="PF23022">
    <property type="entry name" value="6TM_1st_PGAP2IP"/>
    <property type="match status" value="1"/>
</dbReference>